<feature type="transmembrane region" description="Helical" evidence="1">
    <location>
        <begin position="295"/>
        <end position="314"/>
    </location>
</feature>
<evidence type="ECO:0000313" key="2">
    <source>
        <dbReference type="EMBL" id="SPE17354.1"/>
    </source>
</evidence>
<evidence type="ECO:0000313" key="3">
    <source>
        <dbReference type="Proteomes" id="UP000239735"/>
    </source>
</evidence>
<dbReference type="Proteomes" id="UP000239735">
    <property type="component" value="Unassembled WGS sequence"/>
</dbReference>
<feature type="transmembrane region" description="Helical" evidence="1">
    <location>
        <begin position="205"/>
        <end position="223"/>
    </location>
</feature>
<reference evidence="3" key="1">
    <citation type="submission" date="2018-02" db="EMBL/GenBank/DDBJ databases">
        <authorList>
            <person name="Hausmann B."/>
        </authorList>
    </citation>
    <scope>NUCLEOTIDE SEQUENCE [LARGE SCALE GENOMIC DNA]</scope>
    <source>
        <strain evidence="3">Peat soil MAG SbA5</strain>
    </source>
</reference>
<keyword evidence="1" id="KW-1133">Transmembrane helix</keyword>
<feature type="transmembrane region" description="Helical" evidence="1">
    <location>
        <begin position="230"/>
        <end position="253"/>
    </location>
</feature>
<protein>
    <recommendedName>
        <fullName evidence="4">Membrane protein 6-pyruvoyl-tetrahydropterin synthase-related domain-containing protein</fullName>
    </recommendedName>
</protein>
<keyword evidence="1" id="KW-0812">Transmembrane</keyword>
<feature type="transmembrane region" description="Helical" evidence="1">
    <location>
        <begin position="368"/>
        <end position="386"/>
    </location>
</feature>
<gene>
    <name evidence="2" type="ORF">SBA5_10040</name>
</gene>
<feature type="transmembrane region" description="Helical" evidence="1">
    <location>
        <begin position="330"/>
        <end position="348"/>
    </location>
</feature>
<feature type="transmembrane region" description="Helical" evidence="1">
    <location>
        <begin position="128"/>
        <end position="145"/>
    </location>
</feature>
<sequence>MAAVNESKHGWKRFAGPAVILLAAFVAIVPQLIRGNSCGHDFDVHLVSWLDCVNSWRHGIPYPHWAPSPNYGAGEPRFVYYPPLTWMLGAALGLVLPWPIVPIALTFLTLAGTGLATRALALEALDDTPATLAGCAALFSGYALFTAYERAAFPESAGGFWIPLLLLYLLRDRNSSAPLVRRAFDGSTVPLALAVAGSWLSNLPLGVIAGYLLAGGALLWALLNRTWAPVLRAAVSGALGFGLSALFLLPAAWERSWVDFQQASQDPGARIEESWLFRHNANPMLAVHDQVLRQASWIAVSMIAVAALGLLVSWRRGTLPIPKNSGSRHWWIPLAAIPIVVLFLLLPISRPVWLMLPEMRFLQFPWRWLEAVEAPMGIFFVVAIWSSSRRARIIAVAACSAAFLAATVFAGTHFFLVCYPEDTVASVLVDYRVDPGFEGLNEYEPPGSDNSTIASGLPDACLVTDPADVLGKPDPDDPDSNPTWSADQGSCQATFAGVDAGRGNPEHRAFRATVPHPGYLVLRLLRFPAWRIRLNGQPITDLSKREDGLVVVPVPEGSVNLTVDWTTTPDVVCSRWVIALSVLLLAALWWLELRYRHSRLR</sequence>
<evidence type="ECO:0000256" key="1">
    <source>
        <dbReference type="SAM" id="Phobius"/>
    </source>
</evidence>
<feature type="transmembrane region" description="Helical" evidence="1">
    <location>
        <begin position="576"/>
        <end position="593"/>
    </location>
</feature>
<dbReference type="OrthoDB" id="106188at2"/>
<evidence type="ECO:0008006" key="4">
    <source>
        <dbReference type="Google" id="ProtNLM"/>
    </source>
</evidence>
<feature type="transmembrane region" description="Helical" evidence="1">
    <location>
        <begin position="86"/>
        <end position="116"/>
    </location>
</feature>
<feature type="transmembrane region" description="Helical" evidence="1">
    <location>
        <begin position="393"/>
        <end position="416"/>
    </location>
</feature>
<proteinExistence type="predicted"/>
<name>A0A2N9L2U2_9BACT</name>
<dbReference type="EMBL" id="OKRB01000001">
    <property type="protein sequence ID" value="SPE17354.1"/>
    <property type="molecule type" value="Genomic_DNA"/>
</dbReference>
<keyword evidence="1" id="KW-0472">Membrane</keyword>
<accession>A0A2N9L2U2</accession>
<organism evidence="2 3">
    <name type="scientific">Candidatus Sulfuritelmatomonas gaucii</name>
    <dbReference type="NCBI Taxonomy" id="2043161"/>
    <lineage>
        <taxon>Bacteria</taxon>
        <taxon>Pseudomonadati</taxon>
        <taxon>Acidobacteriota</taxon>
        <taxon>Terriglobia</taxon>
        <taxon>Terriglobales</taxon>
        <taxon>Acidobacteriaceae</taxon>
        <taxon>Candidatus Sulfuritelmatomonas</taxon>
    </lineage>
</organism>
<dbReference type="AlphaFoldDB" id="A0A2N9L2U2"/>